<keyword evidence="2" id="KW-0812">Transmembrane</keyword>
<dbReference type="Proteomes" id="UP001066276">
    <property type="component" value="Chromosome 6"/>
</dbReference>
<feature type="signal peptide" evidence="3">
    <location>
        <begin position="1"/>
        <end position="19"/>
    </location>
</feature>
<keyword evidence="2" id="KW-1133">Transmembrane helix</keyword>
<reference evidence="5" key="1">
    <citation type="journal article" date="2022" name="bioRxiv">
        <title>Sequencing and chromosome-scale assembly of the giantPleurodeles waltlgenome.</title>
        <authorList>
            <person name="Brown T."/>
            <person name="Elewa A."/>
            <person name="Iarovenko S."/>
            <person name="Subramanian E."/>
            <person name="Araus A.J."/>
            <person name="Petzold A."/>
            <person name="Susuki M."/>
            <person name="Suzuki K.-i.T."/>
            <person name="Hayashi T."/>
            <person name="Toyoda A."/>
            <person name="Oliveira C."/>
            <person name="Osipova E."/>
            <person name="Leigh N.D."/>
            <person name="Simon A."/>
            <person name="Yun M.H."/>
        </authorList>
    </citation>
    <scope>NUCLEOTIDE SEQUENCE</scope>
    <source>
        <strain evidence="5">20211129_DDA</strain>
        <tissue evidence="5">Liver</tissue>
    </source>
</reference>
<dbReference type="AlphaFoldDB" id="A0AAV7Q3U0"/>
<evidence type="ECO:0000313" key="6">
    <source>
        <dbReference type="Proteomes" id="UP001066276"/>
    </source>
</evidence>
<dbReference type="InterPro" id="IPR036179">
    <property type="entry name" value="Ig-like_dom_sf"/>
</dbReference>
<evidence type="ECO:0000313" key="5">
    <source>
        <dbReference type="EMBL" id="KAJ1134336.1"/>
    </source>
</evidence>
<evidence type="ECO:0000256" key="2">
    <source>
        <dbReference type="SAM" id="Phobius"/>
    </source>
</evidence>
<keyword evidence="2" id="KW-0472">Membrane</keyword>
<dbReference type="InterPro" id="IPR048308">
    <property type="entry name" value="G6B_V-set"/>
</dbReference>
<proteinExistence type="predicted"/>
<feature type="domain" description="G6b-B extracellular V-set Ig-like" evidence="4">
    <location>
        <begin position="36"/>
        <end position="121"/>
    </location>
</feature>
<dbReference type="Gene3D" id="2.60.40.10">
    <property type="entry name" value="Immunoglobulins"/>
    <property type="match status" value="1"/>
</dbReference>
<dbReference type="Pfam" id="PF15096">
    <property type="entry name" value="G6B"/>
    <property type="match status" value="1"/>
</dbReference>
<feature type="transmembrane region" description="Helical" evidence="2">
    <location>
        <begin position="238"/>
        <end position="262"/>
    </location>
</feature>
<comment type="caution">
    <text evidence="5">The sequence shown here is derived from an EMBL/GenBank/DDBJ whole genome shotgun (WGS) entry which is preliminary data.</text>
</comment>
<dbReference type="InterPro" id="IPR013783">
    <property type="entry name" value="Ig-like_fold"/>
</dbReference>
<accession>A0AAV7Q3U0</accession>
<evidence type="ECO:0000256" key="3">
    <source>
        <dbReference type="SAM" id="SignalP"/>
    </source>
</evidence>
<evidence type="ECO:0000259" key="4">
    <source>
        <dbReference type="Pfam" id="PF15096"/>
    </source>
</evidence>
<keyword evidence="6" id="KW-1185">Reference proteome</keyword>
<gene>
    <name evidence="5" type="ORF">NDU88_000788</name>
</gene>
<organism evidence="5 6">
    <name type="scientific">Pleurodeles waltl</name>
    <name type="common">Iberian ribbed newt</name>
    <dbReference type="NCBI Taxonomy" id="8319"/>
    <lineage>
        <taxon>Eukaryota</taxon>
        <taxon>Metazoa</taxon>
        <taxon>Chordata</taxon>
        <taxon>Craniata</taxon>
        <taxon>Vertebrata</taxon>
        <taxon>Euteleostomi</taxon>
        <taxon>Amphibia</taxon>
        <taxon>Batrachia</taxon>
        <taxon>Caudata</taxon>
        <taxon>Salamandroidea</taxon>
        <taxon>Salamandridae</taxon>
        <taxon>Pleurodelinae</taxon>
        <taxon>Pleurodeles</taxon>
    </lineage>
</organism>
<feature type="chain" id="PRO_5043978427" description="G6b-B extracellular V-set Ig-like domain-containing protein" evidence="3">
    <location>
        <begin position="20"/>
        <end position="370"/>
    </location>
</feature>
<keyword evidence="3" id="KW-0732">Signal</keyword>
<name>A0AAV7Q3U0_PLEWA</name>
<dbReference type="EMBL" id="JANPWB010000010">
    <property type="protein sequence ID" value="KAJ1134336.1"/>
    <property type="molecule type" value="Genomic_DNA"/>
</dbReference>
<evidence type="ECO:0000256" key="1">
    <source>
        <dbReference type="SAM" id="MobiDB-lite"/>
    </source>
</evidence>
<protein>
    <recommendedName>
        <fullName evidence="4">G6b-B extracellular V-set Ig-like domain-containing protein</fullName>
    </recommendedName>
</protein>
<feature type="region of interest" description="Disordered" evidence="1">
    <location>
        <begin position="310"/>
        <end position="334"/>
    </location>
</feature>
<dbReference type="SUPFAM" id="SSF48726">
    <property type="entry name" value="Immunoglobulin"/>
    <property type="match status" value="1"/>
</dbReference>
<sequence>MPRAAWVLMLLQGMLVGKGRLTVFDLRKVRMGRSLLLPCPSDAGTVQWIWTPRFPKCAGVSGEALLITPGASAMLEQPPRFRGRLSLQDESLLLRDAVMSDSGVFTCYQRDGTDISTDLLVEGGCFNNISISFFPSQKILFCKVCKMVDPVPDGAQAFSWTINGLPSRTDAILGKSGARVIPDLGSKEDWGRWRCSSLENPAWQAEYCFEPNANYDYHPPMDIEYEGDAESESSWKSLIQVLMVAGGVLVLLAVAILFTCYFKRKSEQRRKKIKREEGESMAGEKANTPGIVVAFQGRKGGCRGPPPAAVALPTTERRPSGQRSCPPLARSTSTGTSGDLLYVQLDHFPIQHDTKQQRLGERATIYATVV</sequence>